<feature type="transmembrane region" description="Helical" evidence="2">
    <location>
        <begin position="40"/>
        <end position="61"/>
    </location>
</feature>
<keyword evidence="2" id="KW-0812">Transmembrane</keyword>
<dbReference type="InterPro" id="IPR040115">
    <property type="entry name" value="Lnp"/>
</dbReference>
<dbReference type="AlphaFoldDB" id="A0A9Q0MEU8"/>
<evidence type="ECO:0000313" key="6">
    <source>
        <dbReference type="Proteomes" id="UP001142055"/>
    </source>
</evidence>
<feature type="compositionally biased region" description="Polar residues" evidence="3">
    <location>
        <begin position="156"/>
        <end position="172"/>
    </location>
</feature>
<dbReference type="PANTHER" id="PTHR22166:SF12">
    <property type="entry name" value="ENDOPLASMIC RETICULUM JUNCTION FORMATION PROTEIN LUNAPARK"/>
    <property type="match status" value="1"/>
</dbReference>
<comment type="function">
    <text evidence="2">Plays a role in determining ER morphology.</text>
</comment>
<comment type="similarity">
    <text evidence="1 2">Belongs to the lunapark family.</text>
</comment>
<dbReference type="Proteomes" id="UP001142055">
    <property type="component" value="Chromosome 1"/>
</dbReference>
<organism evidence="5 6">
    <name type="scientific">Blomia tropicalis</name>
    <name type="common">Mite</name>
    <dbReference type="NCBI Taxonomy" id="40697"/>
    <lineage>
        <taxon>Eukaryota</taxon>
        <taxon>Metazoa</taxon>
        <taxon>Ecdysozoa</taxon>
        <taxon>Arthropoda</taxon>
        <taxon>Chelicerata</taxon>
        <taxon>Arachnida</taxon>
        <taxon>Acari</taxon>
        <taxon>Acariformes</taxon>
        <taxon>Sarcoptiformes</taxon>
        <taxon>Astigmata</taxon>
        <taxon>Glycyphagoidea</taxon>
        <taxon>Echimyopodidae</taxon>
        <taxon>Blomia</taxon>
    </lineage>
</organism>
<reference evidence="5" key="1">
    <citation type="submission" date="2022-12" db="EMBL/GenBank/DDBJ databases">
        <title>Genome assemblies of Blomia tropicalis.</title>
        <authorList>
            <person name="Cui Y."/>
        </authorList>
    </citation>
    <scope>NUCLEOTIDE SEQUENCE</scope>
    <source>
        <tissue evidence="5">Adult mites</tissue>
    </source>
</reference>
<dbReference type="PANTHER" id="PTHR22166">
    <property type="entry name" value="ENDOPLASMIC RETICULUM JUNCTION FORMATION PROTEIN LUNAPARK"/>
    <property type="match status" value="1"/>
</dbReference>
<keyword evidence="2" id="KW-0479">Metal-binding</keyword>
<evidence type="ECO:0000256" key="2">
    <source>
        <dbReference type="RuleBase" id="RU367073"/>
    </source>
</evidence>
<accession>A0A9Q0MEU8</accession>
<protein>
    <recommendedName>
        <fullName evidence="2">Endoplasmic reticulum junction formation protein lunapark</fullName>
    </recommendedName>
</protein>
<keyword evidence="2" id="KW-0863">Zinc-finger</keyword>
<feature type="region of interest" description="Disordered" evidence="3">
    <location>
        <begin position="336"/>
        <end position="361"/>
    </location>
</feature>
<dbReference type="Pfam" id="PF10058">
    <property type="entry name" value="Zn_ribbon_10"/>
    <property type="match status" value="1"/>
</dbReference>
<evidence type="ECO:0000259" key="4">
    <source>
        <dbReference type="Pfam" id="PF10058"/>
    </source>
</evidence>
<keyword evidence="2" id="KW-0256">Endoplasmic reticulum</keyword>
<feature type="region of interest" description="Disordered" evidence="3">
    <location>
        <begin position="156"/>
        <end position="190"/>
    </location>
</feature>
<sequence>MGNLLGSKNKGTKEQLEEIENEIDKADEYRISVMVRERNCNAILIFSSVIVYLVGLGYLYFDYNNDKTYLYKVVALCFLILVPVSGYYVKYLVRIYYKWGKDTNEIRRIALIKLKKKILSKVQDTETFNDAKMILERFDPSALRNMSMSLTNLNQLDQQPTQRPRTSSTATMVTPRPNRPPVPILPPPSSGNNSLVKFDSSFALTPRRPMNRTVKPILPQNRSIVEKMVDYIFTDGPSNRYALICVHCYSHNGMALADEFEYITYICAYCNAFNPARKIRPNAPNIDQTSRIEGPKAEGPLIEEMDDEDNNQKNDTVSTTFDLSKTVETTCINETKSKDTDIPFADEDEIIVESESSQKSD</sequence>
<name>A0A9Q0MEU8_BLOTA</name>
<comment type="caution">
    <text evidence="5">The sequence shown here is derived from an EMBL/GenBank/DDBJ whole genome shotgun (WGS) entry which is preliminary data.</text>
</comment>
<proteinExistence type="inferred from homology"/>
<dbReference type="GO" id="GO:0098826">
    <property type="term" value="C:endoplasmic reticulum tubular network membrane"/>
    <property type="evidence" value="ECO:0007669"/>
    <property type="project" value="UniProtKB-UniRule"/>
</dbReference>
<keyword evidence="2" id="KW-0862">Zinc</keyword>
<dbReference type="EMBL" id="JAPWDV010000001">
    <property type="protein sequence ID" value="KAJ6224332.1"/>
    <property type="molecule type" value="Genomic_DNA"/>
</dbReference>
<evidence type="ECO:0000313" key="5">
    <source>
        <dbReference type="EMBL" id="KAJ6224332.1"/>
    </source>
</evidence>
<dbReference type="OMA" id="CGYFNPS"/>
<keyword evidence="2" id="KW-0472">Membrane</keyword>
<comment type="subcellular location">
    <subcellularLocation>
        <location evidence="2">Endoplasmic reticulum membrane</location>
        <topology evidence="2">Multi-pass membrane protein</topology>
    </subcellularLocation>
</comment>
<dbReference type="GO" id="GO:0008270">
    <property type="term" value="F:zinc ion binding"/>
    <property type="evidence" value="ECO:0007669"/>
    <property type="project" value="UniProtKB-KW"/>
</dbReference>
<keyword evidence="2" id="KW-1133">Transmembrane helix</keyword>
<dbReference type="GO" id="GO:1903373">
    <property type="term" value="P:positive regulation of endoplasmic reticulum tubular network organization"/>
    <property type="evidence" value="ECO:0007669"/>
    <property type="project" value="UniProtKB-UniRule"/>
</dbReference>
<dbReference type="GO" id="GO:0071788">
    <property type="term" value="P:endoplasmic reticulum tubular network maintenance"/>
    <property type="evidence" value="ECO:0007669"/>
    <property type="project" value="UniProtKB-UniRule"/>
</dbReference>
<evidence type="ECO:0000256" key="1">
    <source>
        <dbReference type="ARBA" id="ARBA00009940"/>
    </source>
</evidence>
<dbReference type="InterPro" id="IPR019273">
    <property type="entry name" value="Lunapark_Znf"/>
</dbReference>
<evidence type="ECO:0000256" key="3">
    <source>
        <dbReference type="SAM" id="MobiDB-lite"/>
    </source>
</evidence>
<comment type="domain">
    <text evidence="2">The C4-type zinc finger motif is necessary both for its ER three-way tubular junction localization and formation.</text>
</comment>
<keyword evidence="6" id="KW-1185">Reference proteome</keyword>
<gene>
    <name evidence="5" type="ORF">RDWZM_002877</name>
</gene>
<feature type="compositionally biased region" description="Pro residues" evidence="3">
    <location>
        <begin position="177"/>
        <end position="189"/>
    </location>
</feature>
<feature type="domain" description="Lunapark zinc ribbon" evidence="4">
    <location>
        <begin position="225"/>
        <end position="274"/>
    </location>
</feature>
<feature type="transmembrane region" description="Helical" evidence="2">
    <location>
        <begin position="73"/>
        <end position="93"/>
    </location>
</feature>